<evidence type="ECO:0000313" key="2">
    <source>
        <dbReference type="EMBL" id="KAG5462272.1"/>
    </source>
</evidence>
<accession>A0A8H7ZZV1</accession>
<dbReference type="Gene3D" id="1.10.472.10">
    <property type="entry name" value="Cyclin-like"/>
    <property type="match status" value="1"/>
</dbReference>
<comment type="caution">
    <text evidence="2">The sequence shown here is derived from an EMBL/GenBank/DDBJ whole genome shotgun (WGS) entry which is preliminary data.</text>
</comment>
<evidence type="ECO:0000256" key="1">
    <source>
        <dbReference type="SAM" id="MobiDB-lite"/>
    </source>
</evidence>
<name>A0A8H7ZZV1_9FUNG</name>
<dbReference type="OrthoDB" id="25002at2759"/>
<reference evidence="2 3" key="1">
    <citation type="journal article" name="Sci. Rep.">
        <title>Genome-scale phylogenetic analyses confirm Olpidium as the closest living zoosporic fungus to the non-flagellated, terrestrial fungi.</title>
        <authorList>
            <person name="Chang Y."/>
            <person name="Rochon D."/>
            <person name="Sekimoto S."/>
            <person name="Wang Y."/>
            <person name="Chovatia M."/>
            <person name="Sandor L."/>
            <person name="Salamov A."/>
            <person name="Grigoriev I.V."/>
            <person name="Stajich J.E."/>
            <person name="Spatafora J.W."/>
        </authorList>
    </citation>
    <scope>NUCLEOTIDE SEQUENCE [LARGE SCALE GENOMIC DNA]</scope>
    <source>
        <strain evidence="2">S191</strain>
    </source>
</reference>
<dbReference type="Proteomes" id="UP000673691">
    <property type="component" value="Unassembled WGS sequence"/>
</dbReference>
<feature type="compositionally biased region" description="Low complexity" evidence="1">
    <location>
        <begin position="106"/>
        <end position="121"/>
    </location>
</feature>
<gene>
    <name evidence="2" type="ORF">BJ554DRAFT_5426</name>
</gene>
<proteinExistence type="predicted"/>
<protein>
    <submittedName>
        <fullName evidence="2">Uncharacterized protein</fullName>
    </submittedName>
</protein>
<dbReference type="EMBL" id="JAEFCI010002381">
    <property type="protein sequence ID" value="KAG5462272.1"/>
    <property type="molecule type" value="Genomic_DNA"/>
</dbReference>
<dbReference type="AlphaFoldDB" id="A0A8H7ZZV1"/>
<keyword evidence="3" id="KW-1185">Reference proteome</keyword>
<sequence>MPPAASKSASSRRRPAVPKRPAKARRPAGAAQLPSSAAANGAAANANAASSSSSNSSTSGSSDQTRATSPLASSGPPAPPPPPKDVPPSVSTLPSAKTPEPPQDEAASAAATTGTWATLPAHLDPKKLRTDPMRTMRQYAIRANQSDWLFSPDLFDSTPSAKDGFTPKAENYYRHRGVHYVEAIGRDLEV</sequence>
<feature type="region of interest" description="Disordered" evidence="1">
    <location>
        <begin position="1"/>
        <end position="131"/>
    </location>
</feature>
<feature type="compositionally biased region" description="Low complexity" evidence="1">
    <location>
        <begin position="27"/>
        <end position="62"/>
    </location>
</feature>
<evidence type="ECO:0000313" key="3">
    <source>
        <dbReference type="Proteomes" id="UP000673691"/>
    </source>
</evidence>
<feature type="compositionally biased region" description="Pro residues" evidence="1">
    <location>
        <begin position="76"/>
        <end position="86"/>
    </location>
</feature>
<organism evidence="2 3">
    <name type="scientific">Olpidium bornovanus</name>
    <dbReference type="NCBI Taxonomy" id="278681"/>
    <lineage>
        <taxon>Eukaryota</taxon>
        <taxon>Fungi</taxon>
        <taxon>Fungi incertae sedis</taxon>
        <taxon>Olpidiomycota</taxon>
        <taxon>Olpidiomycotina</taxon>
        <taxon>Olpidiomycetes</taxon>
        <taxon>Olpidiales</taxon>
        <taxon>Olpidiaceae</taxon>
        <taxon>Olpidium</taxon>
    </lineage>
</organism>
<feature type="compositionally biased region" description="Basic residues" evidence="1">
    <location>
        <begin position="10"/>
        <end position="26"/>
    </location>
</feature>